<accession>A0A4Z2FSC6</accession>
<feature type="region of interest" description="Disordered" evidence="1">
    <location>
        <begin position="205"/>
        <end position="238"/>
    </location>
</feature>
<dbReference type="AlphaFoldDB" id="A0A4Z2FSC6"/>
<evidence type="ECO:0000313" key="3">
    <source>
        <dbReference type="Proteomes" id="UP000314294"/>
    </source>
</evidence>
<comment type="caution">
    <text evidence="2">The sequence shown here is derived from an EMBL/GenBank/DDBJ whole genome shotgun (WGS) entry which is preliminary data.</text>
</comment>
<organism evidence="2 3">
    <name type="scientific">Liparis tanakae</name>
    <name type="common">Tanaka's snailfish</name>
    <dbReference type="NCBI Taxonomy" id="230148"/>
    <lineage>
        <taxon>Eukaryota</taxon>
        <taxon>Metazoa</taxon>
        <taxon>Chordata</taxon>
        <taxon>Craniata</taxon>
        <taxon>Vertebrata</taxon>
        <taxon>Euteleostomi</taxon>
        <taxon>Actinopterygii</taxon>
        <taxon>Neopterygii</taxon>
        <taxon>Teleostei</taxon>
        <taxon>Neoteleostei</taxon>
        <taxon>Acanthomorphata</taxon>
        <taxon>Eupercaria</taxon>
        <taxon>Perciformes</taxon>
        <taxon>Cottioidei</taxon>
        <taxon>Cottales</taxon>
        <taxon>Liparidae</taxon>
        <taxon>Liparis</taxon>
    </lineage>
</organism>
<dbReference type="Proteomes" id="UP000314294">
    <property type="component" value="Unassembled WGS sequence"/>
</dbReference>
<sequence length="238" mass="26335">MHRYMRSPCIFRLPGGGFQPLMVSVGEDAEEGERVAVHPVVGVRRVQALQQVSDVTHVDASLAHRVRLWRKRERERGRPRGRARRNKTPLTFHHLEQRALLQALDGLELGEVVQHVAVQLQREAGAVAGVLPVHQHLVDLLHHLLGRYLTEERERRIKSKGSVPGAWILTVKPVSWITITSCSLDSSPPSASLLPSCFESASSSACRGRDGEGPLTREQLVSTKSTDAIGIRNTPGQN</sequence>
<name>A0A4Z2FSC6_9TELE</name>
<evidence type="ECO:0000313" key="2">
    <source>
        <dbReference type="EMBL" id="TNN44058.1"/>
    </source>
</evidence>
<dbReference type="EMBL" id="SRLO01000926">
    <property type="protein sequence ID" value="TNN44058.1"/>
    <property type="molecule type" value="Genomic_DNA"/>
</dbReference>
<keyword evidence="3" id="KW-1185">Reference proteome</keyword>
<evidence type="ECO:0000256" key="1">
    <source>
        <dbReference type="SAM" id="MobiDB-lite"/>
    </source>
</evidence>
<reference evidence="2 3" key="1">
    <citation type="submission" date="2019-03" db="EMBL/GenBank/DDBJ databases">
        <title>First draft genome of Liparis tanakae, snailfish: a comprehensive survey of snailfish specific genes.</title>
        <authorList>
            <person name="Kim W."/>
            <person name="Song I."/>
            <person name="Jeong J.-H."/>
            <person name="Kim D."/>
            <person name="Kim S."/>
            <person name="Ryu S."/>
            <person name="Song J.Y."/>
            <person name="Lee S.K."/>
        </authorList>
    </citation>
    <scope>NUCLEOTIDE SEQUENCE [LARGE SCALE GENOMIC DNA]</scope>
    <source>
        <tissue evidence="2">Muscle</tissue>
    </source>
</reference>
<protein>
    <submittedName>
        <fullName evidence="2">Uncharacterized protein</fullName>
    </submittedName>
</protein>
<gene>
    <name evidence="2" type="ORF">EYF80_045743</name>
</gene>
<proteinExistence type="predicted"/>